<dbReference type="GO" id="GO:0015648">
    <property type="term" value="F:lipid-linked peptidoglycan transporter activity"/>
    <property type="evidence" value="ECO:0007669"/>
    <property type="project" value="TreeGrafter"/>
</dbReference>
<evidence type="ECO:0000256" key="2">
    <source>
        <dbReference type="ARBA" id="ARBA00022692"/>
    </source>
</evidence>
<protein>
    <submittedName>
        <fullName evidence="7">Uncharacterized protein</fullName>
    </submittedName>
</protein>
<name>A0AAU0F3X7_9FLAO</name>
<evidence type="ECO:0000313" key="7">
    <source>
        <dbReference type="EMBL" id="WOC52169.1"/>
    </source>
</evidence>
<dbReference type="EMBL" id="CP136426">
    <property type="protein sequence ID" value="WOC52169.1"/>
    <property type="molecule type" value="Genomic_DNA"/>
</dbReference>
<keyword evidence="3" id="KW-0133">Cell shape</keyword>
<gene>
    <name evidence="7" type="ORF">BPO_1522</name>
</gene>
<keyword evidence="2 6" id="KW-0812">Transmembrane</keyword>
<evidence type="ECO:0000256" key="4">
    <source>
        <dbReference type="ARBA" id="ARBA00022989"/>
    </source>
</evidence>
<dbReference type="GO" id="GO:0005886">
    <property type="term" value="C:plasma membrane"/>
    <property type="evidence" value="ECO:0007669"/>
    <property type="project" value="TreeGrafter"/>
</dbReference>
<dbReference type="PANTHER" id="PTHR30474:SF1">
    <property type="entry name" value="PEPTIDOGLYCAN GLYCOSYLTRANSFERASE MRDB"/>
    <property type="match status" value="1"/>
</dbReference>
<dbReference type="InterPro" id="IPR001182">
    <property type="entry name" value="FtsW/RodA"/>
</dbReference>
<reference evidence="7" key="1">
    <citation type="submission" date="2023-10" db="EMBL/GenBank/DDBJ databases">
        <title>Characterization and whole genome sequencing of a novel strain of Bergeyella porcorum QD2021 isolated from pig.</title>
        <authorList>
            <person name="Liu G."/>
            <person name="Chen C."/>
            <person name="Han X."/>
        </authorList>
    </citation>
    <scope>NUCLEOTIDE SEQUENCE</scope>
    <source>
        <strain evidence="7">QD2021</strain>
    </source>
</reference>
<evidence type="ECO:0000256" key="3">
    <source>
        <dbReference type="ARBA" id="ARBA00022960"/>
    </source>
</evidence>
<keyword evidence="4 6" id="KW-1133">Transmembrane helix</keyword>
<dbReference type="AlphaFoldDB" id="A0AAU0F3X7"/>
<dbReference type="KEGG" id="bpor:BPO_1522"/>
<proteinExistence type="predicted"/>
<keyword evidence="5 6" id="KW-0472">Membrane</keyword>
<dbReference type="GO" id="GO:0051301">
    <property type="term" value="P:cell division"/>
    <property type="evidence" value="ECO:0007669"/>
    <property type="project" value="InterPro"/>
</dbReference>
<evidence type="ECO:0000256" key="6">
    <source>
        <dbReference type="SAM" id="Phobius"/>
    </source>
</evidence>
<evidence type="ECO:0000256" key="1">
    <source>
        <dbReference type="ARBA" id="ARBA00004141"/>
    </source>
</evidence>
<organism evidence="7 8">
    <name type="scientific">Bergeyella porcorum</name>
    <dbReference type="NCBI Taxonomy" id="1735111"/>
    <lineage>
        <taxon>Bacteria</taxon>
        <taxon>Pseudomonadati</taxon>
        <taxon>Bacteroidota</taxon>
        <taxon>Flavobacteriia</taxon>
        <taxon>Flavobacteriales</taxon>
        <taxon>Weeksellaceae</taxon>
        <taxon>Bergeyella</taxon>
    </lineage>
</organism>
<dbReference type="GO" id="GO:0008360">
    <property type="term" value="P:regulation of cell shape"/>
    <property type="evidence" value="ECO:0007669"/>
    <property type="project" value="UniProtKB-KW"/>
</dbReference>
<accession>A0AAU0F3X7</accession>
<evidence type="ECO:0000256" key="5">
    <source>
        <dbReference type="ARBA" id="ARBA00023136"/>
    </source>
</evidence>
<dbReference type="Pfam" id="PF01098">
    <property type="entry name" value="FTSW_RODA_SPOVE"/>
    <property type="match status" value="1"/>
</dbReference>
<dbReference type="GO" id="GO:0032153">
    <property type="term" value="C:cell division site"/>
    <property type="evidence" value="ECO:0007669"/>
    <property type="project" value="TreeGrafter"/>
</dbReference>
<keyword evidence="8" id="KW-1185">Reference proteome</keyword>
<feature type="transmembrane region" description="Helical" evidence="6">
    <location>
        <begin position="7"/>
        <end position="40"/>
    </location>
</feature>
<sequence>MGWIFGIVAIFAAVFLTSIAINPWYVILGMVSLVGILILFNQSRISWNIITISSIVGVVGVLSALALATPTVLEKLPKHQRERIEVLYKGEKAFRDTSGYNLLYSKTAIGSGGFVGKGFQQGSVTKGKFVP</sequence>
<evidence type="ECO:0000313" key="8">
    <source>
        <dbReference type="Proteomes" id="UP001432059"/>
    </source>
</evidence>
<dbReference type="PANTHER" id="PTHR30474">
    <property type="entry name" value="CELL CYCLE PROTEIN"/>
    <property type="match status" value="1"/>
</dbReference>
<comment type="subcellular location">
    <subcellularLocation>
        <location evidence="1">Membrane</location>
        <topology evidence="1">Multi-pass membrane protein</topology>
    </subcellularLocation>
</comment>
<dbReference type="Proteomes" id="UP001432059">
    <property type="component" value="Chromosome"/>
</dbReference>
<feature type="transmembrane region" description="Helical" evidence="6">
    <location>
        <begin position="46"/>
        <end position="73"/>
    </location>
</feature>